<proteinExistence type="predicted"/>
<accession>A0A1V9EW96</accession>
<evidence type="ECO:0000259" key="3">
    <source>
        <dbReference type="Pfam" id="PF21186"/>
    </source>
</evidence>
<feature type="domain" description="DUF5606" evidence="2">
    <location>
        <begin position="5"/>
        <end position="49"/>
    </location>
</feature>
<dbReference type="InterPro" id="IPR041218">
    <property type="entry name" value="DUF5606"/>
</dbReference>
<protein>
    <submittedName>
        <fullName evidence="4">Uncharacterized protein</fullName>
    </submittedName>
</protein>
<keyword evidence="5" id="KW-1185">Reference proteome</keyword>
<dbReference type="STRING" id="354355.SAMN05660816_00783"/>
<evidence type="ECO:0000256" key="1">
    <source>
        <dbReference type="SAM" id="MobiDB-lite"/>
    </source>
</evidence>
<dbReference type="AlphaFoldDB" id="A0A1V9EW96"/>
<feature type="compositionally biased region" description="Basic and acidic residues" evidence="1">
    <location>
        <begin position="204"/>
        <end position="228"/>
    </location>
</feature>
<feature type="domain" description="DUF6852" evidence="3">
    <location>
        <begin position="52"/>
        <end position="117"/>
    </location>
</feature>
<reference evidence="5" key="1">
    <citation type="submission" date="2016-04" db="EMBL/GenBank/DDBJ databases">
        <authorList>
            <person name="Chen L."/>
            <person name="Zhuang W."/>
            <person name="Wang G."/>
        </authorList>
    </citation>
    <scope>NUCLEOTIDE SEQUENCE [LARGE SCALE GENOMIC DNA]</scope>
    <source>
        <strain evidence="5">17621</strain>
    </source>
</reference>
<organism evidence="4 5">
    <name type="scientific">Niastella yeongjuensis</name>
    <dbReference type="NCBI Taxonomy" id="354355"/>
    <lineage>
        <taxon>Bacteria</taxon>
        <taxon>Pseudomonadati</taxon>
        <taxon>Bacteroidota</taxon>
        <taxon>Chitinophagia</taxon>
        <taxon>Chitinophagales</taxon>
        <taxon>Chitinophagaceae</taxon>
        <taxon>Niastella</taxon>
    </lineage>
</organism>
<dbReference type="EMBL" id="LVXG01000012">
    <property type="protein sequence ID" value="OQP50419.1"/>
    <property type="molecule type" value="Genomic_DNA"/>
</dbReference>
<dbReference type="Pfam" id="PF21186">
    <property type="entry name" value="DUF6852"/>
    <property type="match status" value="1"/>
</dbReference>
<evidence type="ECO:0000313" key="4">
    <source>
        <dbReference type="EMBL" id="OQP50419.1"/>
    </source>
</evidence>
<dbReference type="InterPro" id="IPR049282">
    <property type="entry name" value="BVU_3817_N_sf"/>
</dbReference>
<dbReference type="InterPro" id="IPR049281">
    <property type="entry name" value="BVU_3817-like_C_sf"/>
</dbReference>
<dbReference type="OrthoDB" id="675198at2"/>
<feature type="compositionally biased region" description="Basic and acidic residues" evidence="1">
    <location>
        <begin position="145"/>
        <end position="171"/>
    </location>
</feature>
<dbReference type="Proteomes" id="UP000192610">
    <property type="component" value="Unassembled WGS sequence"/>
</dbReference>
<dbReference type="RefSeq" id="WP_081198752.1">
    <property type="nucleotide sequence ID" value="NZ_FOCZ01000001.1"/>
</dbReference>
<name>A0A1V9EW96_9BACT</name>
<dbReference type="Gene3D" id="2.30.30.730">
    <property type="match status" value="1"/>
</dbReference>
<evidence type="ECO:0000259" key="2">
    <source>
        <dbReference type="Pfam" id="PF18347"/>
    </source>
</evidence>
<evidence type="ECO:0000313" key="5">
    <source>
        <dbReference type="Proteomes" id="UP000192610"/>
    </source>
</evidence>
<gene>
    <name evidence="4" type="ORF">A4H97_00830</name>
</gene>
<sequence>MEYAKIVAVTGLPGLFELVSSKSDGAIVKSLDDNSTKFVSSRIHNFSHLESIEVYTVRDNVNLVDIFTAMDQSSEKTPDEKDNAAVKKYFEKVYPDLDFDRVYSSDMKKMVKWFGVLKSNVVEIKLREVTEEAPAEESAVAEEVAPAKEEKPKAAKADKEEATEEKKEAAPKKKAAPKAKKEEGEGDAEEKKEAAPKKKAAPKAKKEDAEGDAEAPKKKAAPKKEAKK</sequence>
<feature type="region of interest" description="Disordered" evidence="1">
    <location>
        <begin position="131"/>
        <end position="228"/>
    </location>
</feature>
<dbReference type="Pfam" id="PF18347">
    <property type="entry name" value="DUF5606"/>
    <property type="match status" value="1"/>
</dbReference>
<feature type="compositionally biased region" description="Basic and acidic residues" evidence="1">
    <location>
        <begin position="179"/>
        <end position="196"/>
    </location>
</feature>
<dbReference type="InterPro" id="IPR049280">
    <property type="entry name" value="DUF6852"/>
</dbReference>
<dbReference type="Gene3D" id="1.10.10.1650">
    <property type="match status" value="1"/>
</dbReference>
<comment type="caution">
    <text evidence="4">The sequence shown here is derived from an EMBL/GenBank/DDBJ whole genome shotgun (WGS) entry which is preliminary data.</text>
</comment>